<proteinExistence type="predicted"/>
<dbReference type="EMBL" id="RYYV01000015">
    <property type="protein sequence ID" value="RUL72510.1"/>
    <property type="molecule type" value="Genomic_DNA"/>
</dbReference>
<comment type="caution">
    <text evidence="1">The sequence shown here is derived from an EMBL/GenBank/DDBJ whole genome shotgun (WGS) entry which is preliminary data.</text>
</comment>
<keyword evidence="2" id="KW-1185">Reference proteome</keyword>
<protein>
    <submittedName>
        <fullName evidence="1">Uncharacterized protein</fullName>
    </submittedName>
</protein>
<accession>A0A3S0RIS5</accession>
<sequence>MATTQHTARVRTSEPFWLIDENQLHLDPKDAKQHTYLMRVSGVSLAMGVIRNLLRHSNAHRRTRIADQVTDATLWPFSPTQVQGLRAALYFLRRHNDEMLKDERNE</sequence>
<evidence type="ECO:0000313" key="2">
    <source>
        <dbReference type="Proteomes" id="UP000274358"/>
    </source>
</evidence>
<gene>
    <name evidence="1" type="ORF">EKH80_17695</name>
</gene>
<organism evidence="1 2">
    <name type="scientific">Dyella choica</name>
    <dbReference type="NCBI Taxonomy" id="1927959"/>
    <lineage>
        <taxon>Bacteria</taxon>
        <taxon>Pseudomonadati</taxon>
        <taxon>Pseudomonadota</taxon>
        <taxon>Gammaproteobacteria</taxon>
        <taxon>Lysobacterales</taxon>
        <taxon>Rhodanobacteraceae</taxon>
        <taxon>Dyella</taxon>
    </lineage>
</organism>
<dbReference type="AlphaFoldDB" id="A0A3S0RIS5"/>
<dbReference type="OrthoDB" id="5963528at2"/>
<name>A0A3S0RIS5_9GAMM</name>
<evidence type="ECO:0000313" key="1">
    <source>
        <dbReference type="EMBL" id="RUL72510.1"/>
    </source>
</evidence>
<dbReference type="RefSeq" id="WP_126686106.1">
    <property type="nucleotide sequence ID" value="NZ_RYYV01000015.1"/>
</dbReference>
<reference evidence="1 2" key="1">
    <citation type="submission" date="2018-12" db="EMBL/GenBank/DDBJ databases">
        <title>Dyella dinghuensis sp. nov. DHOA06 and Dyella choica sp. nov. 4M-K27, isolated from forest soil.</title>
        <authorList>
            <person name="Qiu L.-H."/>
            <person name="Gao Z.-H."/>
        </authorList>
    </citation>
    <scope>NUCLEOTIDE SEQUENCE [LARGE SCALE GENOMIC DNA]</scope>
    <source>
        <strain evidence="1 2">4M-K27</strain>
    </source>
</reference>
<dbReference type="Proteomes" id="UP000274358">
    <property type="component" value="Unassembled WGS sequence"/>
</dbReference>